<comment type="function">
    <text evidence="6">Specifically methylates the N4 position of cytidine in position 1402 (C1402) of 16S rRNA.</text>
</comment>
<dbReference type="SUPFAM" id="SSF53335">
    <property type="entry name" value="S-adenosyl-L-methionine-dependent methyltransferases"/>
    <property type="match status" value="1"/>
</dbReference>
<dbReference type="NCBIfam" id="TIGR00006">
    <property type="entry name" value="16S rRNA (cytosine(1402)-N(4))-methyltransferase RsmH"/>
    <property type="match status" value="1"/>
</dbReference>
<evidence type="ECO:0000256" key="2">
    <source>
        <dbReference type="ARBA" id="ARBA00022552"/>
    </source>
</evidence>
<feature type="binding site" evidence="6">
    <location>
        <position position="103"/>
    </location>
    <ligand>
        <name>S-adenosyl-L-methionine</name>
        <dbReference type="ChEBI" id="CHEBI:59789"/>
    </ligand>
</feature>
<accession>A0ABV5Z8W4</accession>
<feature type="binding site" evidence="6">
    <location>
        <begin position="35"/>
        <end position="37"/>
    </location>
    <ligand>
        <name>S-adenosyl-L-methionine</name>
        <dbReference type="ChEBI" id="CHEBI:59789"/>
    </ligand>
</feature>
<protein>
    <recommendedName>
        <fullName evidence="6">Ribosomal RNA small subunit methyltransferase H</fullName>
        <ecNumber evidence="6">2.1.1.199</ecNumber>
    </recommendedName>
    <alternativeName>
        <fullName evidence="6">16S rRNA m(4)C1402 methyltransferase</fullName>
    </alternativeName>
    <alternativeName>
        <fullName evidence="6">rRNA (cytosine-N(4)-)-methyltransferase RsmH</fullName>
    </alternativeName>
</protein>
<dbReference type="InterPro" id="IPR023397">
    <property type="entry name" value="SAM-dep_MeTrfase_MraW_recog"/>
</dbReference>
<feature type="binding site" evidence="6">
    <location>
        <position position="81"/>
    </location>
    <ligand>
        <name>S-adenosyl-L-methionine</name>
        <dbReference type="ChEBI" id="CHEBI:59789"/>
    </ligand>
</feature>
<dbReference type="Gene3D" id="1.10.150.170">
    <property type="entry name" value="Putative methyltransferase TM0872, insert domain"/>
    <property type="match status" value="1"/>
</dbReference>
<keyword evidence="2 6" id="KW-0698">rRNA processing</keyword>
<gene>
    <name evidence="6 7" type="primary">rsmH</name>
    <name evidence="7" type="ORF">ACFFLH_04795</name>
</gene>
<sequence length="310" mass="34820">MTQEYRHVTVLLEEAVEQLVTDPNGFYVDGTFGRGGHSRLILSRLGPQGRLLAIDKDPEAIAHAEREFAHDPRFEIAHASFADLAQLITERDRQGRVQGVLLDLGVSSPQLDNPERGFSFQHDGPLDMRMDTSRGMSAAQWLAQVGEKELADVLFTYGEEKFARRMARAVVETRQEQPLERTAQLAKLIAAANPKWEKGKHPATRAFQAIRIFINRELEDIETCLAAIPPALCQGGRMVVISFHSLEDRLVKRFIRKESKGEELPRDLPVQHSALNVTLRPLGKAWKASDGEVDDNVRSRSAVMRVAERI</sequence>
<dbReference type="GO" id="GO:0008168">
    <property type="term" value="F:methyltransferase activity"/>
    <property type="evidence" value="ECO:0007669"/>
    <property type="project" value="UniProtKB-KW"/>
</dbReference>
<evidence type="ECO:0000256" key="4">
    <source>
        <dbReference type="ARBA" id="ARBA00022679"/>
    </source>
</evidence>
<evidence type="ECO:0000313" key="7">
    <source>
        <dbReference type="EMBL" id="MFB9885725.1"/>
    </source>
</evidence>
<evidence type="ECO:0000256" key="5">
    <source>
        <dbReference type="ARBA" id="ARBA00022691"/>
    </source>
</evidence>
<feature type="binding site" evidence="6">
    <location>
        <position position="55"/>
    </location>
    <ligand>
        <name>S-adenosyl-L-methionine</name>
        <dbReference type="ChEBI" id="CHEBI:59789"/>
    </ligand>
</feature>
<comment type="catalytic activity">
    <reaction evidence="6">
        <text>cytidine(1402) in 16S rRNA + S-adenosyl-L-methionine = N(4)-methylcytidine(1402) in 16S rRNA + S-adenosyl-L-homocysteine + H(+)</text>
        <dbReference type="Rhea" id="RHEA:42928"/>
        <dbReference type="Rhea" id="RHEA-COMP:10286"/>
        <dbReference type="Rhea" id="RHEA-COMP:10287"/>
        <dbReference type="ChEBI" id="CHEBI:15378"/>
        <dbReference type="ChEBI" id="CHEBI:57856"/>
        <dbReference type="ChEBI" id="CHEBI:59789"/>
        <dbReference type="ChEBI" id="CHEBI:74506"/>
        <dbReference type="ChEBI" id="CHEBI:82748"/>
        <dbReference type="EC" id="2.1.1.199"/>
    </reaction>
</comment>
<dbReference type="PANTHER" id="PTHR11265:SF0">
    <property type="entry name" value="12S RRNA N4-METHYLCYTIDINE METHYLTRANSFERASE"/>
    <property type="match status" value="1"/>
</dbReference>
<dbReference type="EC" id="2.1.1.199" evidence="6"/>
<evidence type="ECO:0000313" key="8">
    <source>
        <dbReference type="Proteomes" id="UP001589628"/>
    </source>
</evidence>
<dbReference type="Gene3D" id="3.40.50.150">
    <property type="entry name" value="Vaccinia Virus protein VP39"/>
    <property type="match status" value="1"/>
</dbReference>
<reference evidence="7 8" key="1">
    <citation type="submission" date="2024-09" db="EMBL/GenBank/DDBJ databases">
        <authorList>
            <person name="Sun Q."/>
            <person name="Mori K."/>
        </authorList>
    </citation>
    <scope>NUCLEOTIDE SEQUENCE [LARGE SCALE GENOMIC DNA]</scope>
    <source>
        <strain evidence="7 8">ATCC 51285</strain>
    </source>
</reference>
<evidence type="ECO:0000256" key="1">
    <source>
        <dbReference type="ARBA" id="ARBA00010396"/>
    </source>
</evidence>
<keyword evidence="3 6" id="KW-0489">Methyltransferase</keyword>
<keyword evidence="8" id="KW-1185">Reference proteome</keyword>
<dbReference type="RefSeq" id="WP_027313793.1">
    <property type="nucleotide sequence ID" value="NZ_JBHLZN010000001.1"/>
</dbReference>
<evidence type="ECO:0000256" key="6">
    <source>
        <dbReference type="HAMAP-Rule" id="MF_01007"/>
    </source>
</evidence>
<comment type="subcellular location">
    <subcellularLocation>
        <location evidence="6">Cytoplasm</location>
    </subcellularLocation>
</comment>
<dbReference type="GO" id="GO:0032259">
    <property type="term" value="P:methylation"/>
    <property type="evidence" value="ECO:0007669"/>
    <property type="project" value="UniProtKB-KW"/>
</dbReference>
<dbReference type="Pfam" id="PF01795">
    <property type="entry name" value="Methyltransf_5"/>
    <property type="match status" value="1"/>
</dbReference>
<evidence type="ECO:0000256" key="3">
    <source>
        <dbReference type="ARBA" id="ARBA00022603"/>
    </source>
</evidence>
<keyword evidence="4 6" id="KW-0808">Transferase</keyword>
<feature type="binding site" evidence="6">
    <location>
        <position position="110"/>
    </location>
    <ligand>
        <name>S-adenosyl-L-methionine</name>
        <dbReference type="ChEBI" id="CHEBI:59789"/>
    </ligand>
</feature>
<dbReference type="PIRSF" id="PIRSF004486">
    <property type="entry name" value="MraW"/>
    <property type="match status" value="1"/>
</dbReference>
<organism evidence="7 8">
    <name type="scientific">Balneatrix alpica</name>
    <dbReference type="NCBI Taxonomy" id="75684"/>
    <lineage>
        <taxon>Bacteria</taxon>
        <taxon>Pseudomonadati</taxon>
        <taxon>Pseudomonadota</taxon>
        <taxon>Gammaproteobacteria</taxon>
        <taxon>Oceanospirillales</taxon>
        <taxon>Balneatrichaceae</taxon>
        <taxon>Balneatrix</taxon>
    </lineage>
</organism>
<dbReference type="InterPro" id="IPR029063">
    <property type="entry name" value="SAM-dependent_MTases_sf"/>
</dbReference>
<dbReference type="PANTHER" id="PTHR11265">
    <property type="entry name" value="S-ADENOSYL-METHYLTRANSFERASE MRAW"/>
    <property type="match status" value="1"/>
</dbReference>
<keyword evidence="6" id="KW-0963">Cytoplasm</keyword>
<dbReference type="SUPFAM" id="SSF81799">
    <property type="entry name" value="Putative methyltransferase TM0872, insert domain"/>
    <property type="match status" value="1"/>
</dbReference>
<dbReference type="InterPro" id="IPR002903">
    <property type="entry name" value="RsmH"/>
</dbReference>
<dbReference type="Proteomes" id="UP001589628">
    <property type="component" value="Unassembled WGS sequence"/>
</dbReference>
<comment type="similarity">
    <text evidence="1 6">Belongs to the methyltransferase superfamily. RsmH family.</text>
</comment>
<proteinExistence type="inferred from homology"/>
<dbReference type="HAMAP" id="MF_01007">
    <property type="entry name" value="16SrRNA_methyltr_H"/>
    <property type="match status" value="1"/>
</dbReference>
<dbReference type="EMBL" id="JBHLZN010000001">
    <property type="protein sequence ID" value="MFB9885725.1"/>
    <property type="molecule type" value="Genomic_DNA"/>
</dbReference>
<keyword evidence="5 6" id="KW-0949">S-adenosyl-L-methionine</keyword>
<name>A0ABV5Z8W4_9GAMM</name>
<comment type="caution">
    <text evidence="7">The sequence shown here is derived from an EMBL/GenBank/DDBJ whole genome shotgun (WGS) entry which is preliminary data.</text>
</comment>